<proteinExistence type="predicted"/>
<dbReference type="Proteomes" id="UP000832041">
    <property type="component" value="Chromosome"/>
</dbReference>
<feature type="region of interest" description="Disordered" evidence="2">
    <location>
        <begin position="166"/>
        <end position="192"/>
    </location>
</feature>
<evidence type="ECO:0000256" key="1">
    <source>
        <dbReference type="SAM" id="Coils"/>
    </source>
</evidence>
<evidence type="ECO:0000313" key="4">
    <source>
        <dbReference type="Proteomes" id="UP000832041"/>
    </source>
</evidence>
<accession>A0ABY4L6B3</accession>
<feature type="coiled-coil region" evidence="1">
    <location>
        <begin position="348"/>
        <end position="375"/>
    </location>
</feature>
<name>A0ABY4L6B3_THEAE</name>
<organism evidence="3 4">
    <name type="scientific">Thermobifida alba</name>
    <name type="common">Thermomonospora alba</name>
    <dbReference type="NCBI Taxonomy" id="53522"/>
    <lineage>
        <taxon>Bacteria</taxon>
        <taxon>Bacillati</taxon>
        <taxon>Actinomycetota</taxon>
        <taxon>Actinomycetes</taxon>
        <taxon>Streptosporangiales</taxon>
        <taxon>Nocardiopsidaceae</taxon>
        <taxon>Thermobifida</taxon>
    </lineage>
</organism>
<keyword evidence="4" id="KW-1185">Reference proteome</keyword>
<evidence type="ECO:0000256" key="2">
    <source>
        <dbReference type="SAM" id="MobiDB-lite"/>
    </source>
</evidence>
<keyword evidence="1" id="KW-0175">Coiled coil</keyword>
<protein>
    <submittedName>
        <fullName evidence="3">Uncharacterized protein</fullName>
    </submittedName>
</protein>
<evidence type="ECO:0000313" key="3">
    <source>
        <dbReference type="EMBL" id="UPT23232.1"/>
    </source>
</evidence>
<dbReference type="RefSeq" id="WP_248591758.1">
    <property type="nucleotide sequence ID" value="NZ_BAABEB010000018.1"/>
</dbReference>
<reference evidence="3 4" key="1">
    <citation type="submission" date="2020-04" db="EMBL/GenBank/DDBJ databases">
        <title>Thermobifida alba genome sequencing and assembly.</title>
        <authorList>
            <person name="Luzics S."/>
            <person name="Horvath B."/>
            <person name="Nagy I."/>
            <person name="Toth A."/>
            <person name="Nagy I."/>
            <person name="Kukolya J."/>
        </authorList>
    </citation>
    <scope>NUCLEOTIDE SEQUENCE [LARGE SCALE GENOMIC DNA]</scope>
    <source>
        <strain evidence="3 4">DSM 43795</strain>
    </source>
</reference>
<sequence length="454" mass="50295">MDNAVEEPPAPEPVEDSGAETYSRYRWQARAAVIDALRMVARDVEDERAGREPPERRIVCERFEDWVVFDGGNREFVSAKHRELRRGPWTFSTVVDDGGLGHLFRTWNEFGSAVRCRLVSNMALQSGKGDVLPEVCRRLGSSIPDSGDGEKISHAVRSVAQQLMALKPETTGLPESERTPAPGKRKPREPSPWLLERTRTFLGCLSFDLEVLDRQRIASLGAHAYVKPMLKQLGLPEADPEAIWTAVFGLVDPCMEAAAETAWGELEPVRPVFSADPLSDEKRTVTSRQVRQAIVTAASRPRGYRPVPRLVPRTVAGVKMLWGGCGRTAIAQAERHMAAWRRVRDNDVPHLAEEIEEYQDDLADLFARLESRTRAHTVPGVQYGAALWSELLETPDDQLPAPPVALKRKHVTGAVADLADRCLLDFGGDDDVDPKAELHSASGENIRRLAGGAR</sequence>
<dbReference type="EMBL" id="CP051627">
    <property type="protein sequence ID" value="UPT23232.1"/>
    <property type="molecule type" value="Genomic_DNA"/>
</dbReference>
<gene>
    <name evidence="3" type="ORF">FOF52_21670</name>
</gene>